<dbReference type="GO" id="GO:0030036">
    <property type="term" value="P:actin cytoskeleton organization"/>
    <property type="evidence" value="ECO:0007669"/>
    <property type="project" value="InterPro"/>
</dbReference>
<evidence type="ECO:0008006" key="8">
    <source>
        <dbReference type="Google" id="ProtNLM"/>
    </source>
</evidence>
<feature type="region of interest" description="Disordered" evidence="2">
    <location>
        <begin position="413"/>
        <end position="558"/>
    </location>
</feature>
<evidence type="ECO:0000256" key="2">
    <source>
        <dbReference type="SAM" id="MobiDB-lite"/>
    </source>
</evidence>
<evidence type="ECO:0000313" key="6">
    <source>
        <dbReference type="EMBL" id="RVE56196.1"/>
    </source>
</evidence>
<feature type="compositionally biased region" description="Basic and acidic residues" evidence="2">
    <location>
        <begin position="1017"/>
        <end position="1027"/>
    </location>
</feature>
<feature type="compositionally biased region" description="Polar residues" evidence="2">
    <location>
        <begin position="1057"/>
        <end position="1067"/>
    </location>
</feature>
<dbReference type="SMART" id="SM00498">
    <property type="entry name" value="FH2"/>
    <property type="match status" value="1"/>
</dbReference>
<dbReference type="InterPro" id="IPR015425">
    <property type="entry name" value="FH2_Formin"/>
</dbReference>
<feature type="domain" description="WH2" evidence="3">
    <location>
        <begin position="984"/>
        <end position="999"/>
    </location>
</feature>
<dbReference type="InterPro" id="IPR042201">
    <property type="entry name" value="FH2_Formin_sf"/>
</dbReference>
<dbReference type="InterPro" id="IPR010473">
    <property type="entry name" value="GTPase-bd"/>
</dbReference>
<evidence type="ECO:0000259" key="3">
    <source>
        <dbReference type="PROSITE" id="PS51082"/>
    </source>
</evidence>
<evidence type="ECO:0000259" key="5">
    <source>
        <dbReference type="PROSITE" id="PS51444"/>
    </source>
</evidence>
<dbReference type="Pfam" id="PF02181">
    <property type="entry name" value="FH2"/>
    <property type="match status" value="1"/>
</dbReference>
<dbReference type="InterPro" id="IPR016024">
    <property type="entry name" value="ARM-type_fold"/>
</dbReference>
<evidence type="ECO:0000259" key="4">
    <source>
        <dbReference type="PROSITE" id="PS51232"/>
    </source>
</evidence>
<feature type="region of interest" description="Disordered" evidence="2">
    <location>
        <begin position="997"/>
        <end position="1093"/>
    </location>
</feature>
<dbReference type="Pfam" id="PF06367">
    <property type="entry name" value="Drf_FH3"/>
    <property type="match status" value="1"/>
</dbReference>
<dbReference type="PROSITE" id="PS51082">
    <property type="entry name" value="WH2"/>
    <property type="match status" value="1"/>
</dbReference>
<dbReference type="Proteomes" id="UP000283210">
    <property type="component" value="Chromosome 24"/>
</dbReference>
<dbReference type="GO" id="GO:0003779">
    <property type="term" value="F:actin binding"/>
    <property type="evidence" value="ECO:0007669"/>
    <property type="project" value="InterPro"/>
</dbReference>
<feature type="compositionally biased region" description="Basic residues" evidence="2">
    <location>
        <begin position="997"/>
        <end position="1015"/>
    </location>
</feature>
<name>A0A3S2P3F7_ORYJA</name>
<proteinExistence type="predicted"/>
<feature type="compositionally biased region" description="Pro residues" evidence="2">
    <location>
        <begin position="418"/>
        <end position="554"/>
    </location>
</feature>
<organism evidence="6 7">
    <name type="scientific">Oryzias javanicus</name>
    <name type="common">Javanese ricefish</name>
    <name type="synonym">Aplocheilus javanicus</name>
    <dbReference type="NCBI Taxonomy" id="123683"/>
    <lineage>
        <taxon>Eukaryota</taxon>
        <taxon>Metazoa</taxon>
        <taxon>Chordata</taxon>
        <taxon>Craniata</taxon>
        <taxon>Vertebrata</taxon>
        <taxon>Euteleostomi</taxon>
        <taxon>Actinopterygii</taxon>
        <taxon>Neopterygii</taxon>
        <taxon>Teleostei</taxon>
        <taxon>Neoteleostei</taxon>
        <taxon>Acanthomorphata</taxon>
        <taxon>Ovalentaria</taxon>
        <taxon>Atherinomorphae</taxon>
        <taxon>Beloniformes</taxon>
        <taxon>Adrianichthyidae</taxon>
        <taxon>Oryziinae</taxon>
        <taxon>Oryzias</taxon>
    </lineage>
</organism>
<reference evidence="6 7" key="2">
    <citation type="submission" date="2019-01" db="EMBL/GenBank/DDBJ databases">
        <title>A chromosome length genome reference of the Java medaka (oryzias javanicus).</title>
        <authorList>
            <person name="Herpin A."/>
            <person name="Takehana Y."/>
            <person name="Naruse K."/>
            <person name="Ansai S."/>
            <person name="Kawaguchi M."/>
        </authorList>
    </citation>
    <scope>NUCLEOTIDE SEQUENCE [LARGE SCALE GENOMIC DNA]</scope>
    <source>
        <strain evidence="6">RS831</strain>
        <tissue evidence="6">Whole body</tissue>
    </source>
</reference>
<feature type="coiled-coil region" evidence="1">
    <location>
        <begin position="850"/>
        <end position="877"/>
    </location>
</feature>
<feature type="region of interest" description="Disordered" evidence="2">
    <location>
        <begin position="944"/>
        <end position="975"/>
    </location>
</feature>
<feature type="compositionally biased region" description="Basic and acidic residues" evidence="2">
    <location>
        <begin position="1041"/>
        <end position="1055"/>
    </location>
</feature>
<feature type="domain" description="GBD/FH3" evidence="4">
    <location>
        <begin position="32"/>
        <end position="383"/>
    </location>
</feature>
<dbReference type="SUPFAM" id="SSF101447">
    <property type="entry name" value="Formin homology 2 domain (FH2 domain)"/>
    <property type="match status" value="1"/>
</dbReference>
<sequence>MFNSLITTGNAPLTTLRGCTRSERAGKRRVIVGTNCHQSLDPHPPKQLGIMASKSKWEMLKDCVTKSPPSDPDALLEANMENADPELCIRLLQVPTEVNYSGLRRRLESSNESWMVQFLEMHGLDLLMEALEHLSGRGCARMSDALLQLTCVGCVRAIMNSSSGLHFILDSRMYVRNLIQALDTSNLMVKMQVFELLAALALFDPQGCHLTLDAFNHYKSLKKQQYRFSVIVNELQATDNAPYMVTLMSVVNVLLLEQEDLRSRNRLRQEFIGLQLLDLLPRMRETEDVDLNIQCDAFEDSMTEDEEEMERLYGGLDMSSHQEVFTSLFAKVSTSPSAVHLLSILQALLLVDPSRSDIWSALENLAGRATLLSEESPSDSAASVLERLLPQKPSANHRVQTVDRAIQTQLQGPLTAVDPPPPAIPGTGPPPPLPGMTPPPPPPPPLPGAGAPPPPPPPPLPGMTPPPPPPPLPGVGAPPPPPPPPPLPGAGAPPPPPPPPLPGMTPPPPPPPLPGVGAPPPPPPPPPLPGTGASPPPPPPPLPGMTPTPPPPPALGTIITPRVAPVFGSSPYSASSHVSPAPCPTLRMKKLNWQKLPPRVVTDHRSLWTLDPSESVEPDYCSIEQLFSFPPTETKTRTKTKTEPKEISFIDAKKSLSLNIFLKQFKCSHEDFVSMIRRGDRSKFDVEVLKQLMKLLPEKHEVENLKSHQADKDRMAAVDQFYLQLLEVPSYTLRIRCMLLCEESGSVLETLRPKAELLERACKSVRDSARLPSFCKLILSVGNFLNYGTHTGNAEGFKISTLLKLTETKASQSRITLLHHILEEVEKDHPDLLHLPEDLELCEKAAGVNAEAIEAEANNLITRLRNAQNEVSSSSEDIKEQYLSIIQDSLGAWQQLQQVVCSIDSRKQDLADYLCEESSKFSLDELFSTIRTFRSQFIQAIKDNENRREQEKKRKKREEKLKGDPPSQIVRRDVNRQDEGCIVDNLLAEIRKGYSLKKTRSGSRRPNRFRGRPTVRRMTEVDLKDPIMESCESEQTLQVSRDPEPRSPEPSKDQDQSDISAQPQTPSEKLLVSTDSESQKSNRDPSGVESLCDSFTTAAADTEEDLSAAAAAVSQVPLSSDTVTRSPAAQELNTEEGIQTQHLDSAEATEEFDYELVTSLEVLSTGEDQTRAPGSSKPVGAQTGAKARGKRSKRKSCVLQ</sequence>
<reference evidence="6 7" key="1">
    <citation type="submission" date="2018-11" db="EMBL/GenBank/DDBJ databases">
        <authorList>
            <person name="Lopez-Roques C."/>
            <person name="Donnadieu C."/>
            <person name="Bouchez O."/>
            <person name="Klopp C."/>
            <person name="Cabau C."/>
            <person name="Zahm M."/>
        </authorList>
    </citation>
    <scope>NUCLEOTIDE SEQUENCE [LARGE SCALE GENOMIC DNA]</scope>
    <source>
        <strain evidence="6">RS831</strain>
        <tissue evidence="6">Whole body</tissue>
    </source>
</reference>
<protein>
    <recommendedName>
        <fullName evidence="8">FH2 domain-containing protein</fullName>
    </recommendedName>
</protein>
<dbReference type="InterPro" id="IPR014768">
    <property type="entry name" value="GBD/FH3_dom"/>
</dbReference>
<keyword evidence="7" id="KW-1185">Reference proteome</keyword>
<dbReference type="EMBL" id="CM012460">
    <property type="protein sequence ID" value="RVE56196.1"/>
    <property type="molecule type" value="Genomic_DNA"/>
</dbReference>
<dbReference type="SUPFAM" id="SSF48371">
    <property type="entry name" value="ARM repeat"/>
    <property type="match status" value="1"/>
</dbReference>
<feature type="domain" description="FH2" evidence="5">
    <location>
        <begin position="578"/>
        <end position="963"/>
    </location>
</feature>
<dbReference type="Gene3D" id="1.20.58.2220">
    <property type="entry name" value="Formin, FH2 domain"/>
    <property type="match status" value="1"/>
</dbReference>
<dbReference type="InterPro" id="IPR003124">
    <property type="entry name" value="WH2_dom"/>
</dbReference>
<dbReference type="OrthoDB" id="26518at2759"/>
<accession>A0A3S2P3F7</accession>
<dbReference type="GO" id="GO:0031267">
    <property type="term" value="F:small GTPase binding"/>
    <property type="evidence" value="ECO:0007669"/>
    <property type="project" value="InterPro"/>
</dbReference>
<feature type="region of interest" description="Disordered" evidence="2">
    <location>
        <begin position="1114"/>
        <end position="1141"/>
    </location>
</feature>
<dbReference type="AlphaFoldDB" id="A0A3S2P3F7"/>
<feature type="compositionally biased region" description="Basic and acidic residues" evidence="2">
    <location>
        <begin position="944"/>
        <end position="963"/>
    </location>
</feature>
<dbReference type="InterPro" id="IPR010472">
    <property type="entry name" value="FH3_dom"/>
</dbReference>
<evidence type="ECO:0000313" key="7">
    <source>
        <dbReference type="Proteomes" id="UP000283210"/>
    </source>
</evidence>
<dbReference type="InterPro" id="IPR011989">
    <property type="entry name" value="ARM-like"/>
</dbReference>
<feature type="compositionally biased region" description="Polar residues" evidence="2">
    <location>
        <begin position="1116"/>
        <end position="1127"/>
    </location>
</feature>
<dbReference type="SMART" id="SM01140">
    <property type="entry name" value="Drf_GBD"/>
    <property type="match status" value="1"/>
</dbReference>
<keyword evidence="1" id="KW-0175">Coiled coil</keyword>
<dbReference type="PROSITE" id="PS51444">
    <property type="entry name" value="FH2"/>
    <property type="match status" value="1"/>
</dbReference>
<dbReference type="PROSITE" id="PS51232">
    <property type="entry name" value="GBD_FH3"/>
    <property type="match status" value="1"/>
</dbReference>
<evidence type="ECO:0000256" key="1">
    <source>
        <dbReference type="SAM" id="Coils"/>
    </source>
</evidence>
<feature type="region of interest" description="Disordered" evidence="2">
    <location>
        <begin position="1163"/>
        <end position="1200"/>
    </location>
</feature>
<dbReference type="PANTHER" id="PTHR46345:SF5">
    <property type="entry name" value="INVERTED FORMIN-2"/>
    <property type="match status" value="1"/>
</dbReference>
<feature type="compositionally biased region" description="Basic residues" evidence="2">
    <location>
        <begin position="1187"/>
        <end position="1200"/>
    </location>
</feature>
<dbReference type="SMART" id="SM01139">
    <property type="entry name" value="Drf_FH3"/>
    <property type="match status" value="1"/>
</dbReference>
<dbReference type="Pfam" id="PF06371">
    <property type="entry name" value="Drf_GBD"/>
    <property type="match status" value="1"/>
</dbReference>
<gene>
    <name evidence="6" type="ORF">OJAV_G00233610</name>
</gene>
<dbReference type="PANTHER" id="PTHR46345">
    <property type="entry name" value="INVERTED FORMIN-2"/>
    <property type="match status" value="1"/>
</dbReference>
<dbReference type="Gene3D" id="1.25.10.10">
    <property type="entry name" value="Leucine-rich Repeat Variant"/>
    <property type="match status" value="1"/>
</dbReference>